<protein>
    <submittedName>
        <fullName evidence="1">Uncharacterized protein</fullName>
    </submittedName>
</protein>
<dbReference type="Proteomes" id="UP000304148">
    <property type="component" value="Chromosome"/>
</dbReference>
<organism evidence="1 2">
    <name type="scientific">Paenibacillus alvei</name>
    <name type="common">Bacillus alvei</name>
    <dbReference type="NCBI Taxonomy" id="44250"/>
    <lineage>
        <taxon>Bacteria</taxon>
        <taxon>Bacillati</taxon>
        <taxon>Bacillota</taxon>
        <taxon>Bacilli</taxon>
        <taxon>Bacillales</taxon>
        <taxon>Paenibacillaceae</taxon>
        <taxon>Paenibacillus</taxon>
    </lineage>
</organism>
<gene>
    <name evidence="1" type="ORF">PBLR_14164</name>
</gene>
<sequence length="85" mass="10346">MCWINMKLILENHENNNTKIAAKLNVYPMKTNKFDNWLNHRKIHFNILINSEHSVQMRIDINACEFENLHKIKRKRVIFLHCFLL</sequence>
<reference evidence="2" key="1">
    <citation type="submission" date="2018-08" db="EMBL/GenBank/DDBJ databases">
        <authorList>
            <person name="Chevrot R."/>
        </authorList>
    </citation>
    <scope>NUCLEOTIDE SEQUENCE [LARGE SCALE GENOMIC DNA]</scope>
</reference>
<dbReference type="AlphaFoldDB" id="A0A383RGN0"/>
<dbReference type="EMBL" id="LS992241">
    <property type="protein sequence ID" value="SYX85742.1"/>
    <property type="molecule type" value="Genomic_DNA"/>
</dbReference>
<accession>A0A383RGN0</accession>
<proteinExistence type="predicted"/>
<name>A0A383RGN0_PAEAL</name>
<evidence type="ECO:0000313" key="1">
    <source>
        <dbReference type="EMBL" id="SYX85742.1"/>
    </source>
</evidence>
<evidence type="ECO:0000313" key="2">
    <source>
        <dbReference type="Proteomes" id="UP000304148"/>
    </source>
</evidence>